<feature type="binding site" evidence="11">
    <location>
        <position position="180"/>
    </location>
    <ligand>
        <name>Zn(2+)</name>
        <dbReference type="ChEBI" id="CHEBI:29105"/>
        <label>2</label>
    </ligand>
</feature>
<comment type="subunit">
    <text evidence="11">Homodimer.</text>
</comment>
<keyword evidence="2 11" id="KW-0235">DNA replication</keyword>
<dbReference type="SMART" id="SM00271">
    <property type="entry name" value="DnaJ"/>
    <property type="match status" value="1"/>
</dbReference>
<dbReference type="GO" id="GO:0008270">
    <property type="term" value="F:zinc ion binding"/>
    <property type="evidence" value="ECO:0007669"/>
    <property type="project" value="UniProtKB-UniRule"/>
</dbReference>
<keyword evidence="6 11" id="KW-0862">Zinc</keyword>
<dbReference type="Gene3D" id="2.60.260.20">
    <property type="entry name" value="Urease metallochaperone UreE, N-terminal domain"/>
    <property type="match status" value="2"/>
</dbReference>
<comment type="domain">
    <text evidence="11">The J domain is necessary and sufficient to stimulate DnaK ATPase activity. Zinc center 1 plays an important role in the autonomous, DnaK-independent chaperone activity of DnaJ. Zinc center 2 is essential for interaction with DnaK and for DnaJ activity.</text>
</comment>
<dbReference type="NCBIfam" id="TIGR02349">
    <property type="entry name" value="DnaJ_bact"/>
    <property type="match status" value="1"/>
</dbReference>
<keyword evidence="8 11" id="KW-0143">Chaperone</keyword>
<dbReference type="EMBL" id="VDFR01000116">
    <property type="protein sequence ID" value="TNC39072.1"/>
    <property type="molecule type" value="Genomic_DNA"/>
</dbReference>
<dbReference type="InterPro" id="IPR001623">
    <property type="entry name" value="DnaJ_domain"/>
</dbReference>
<keyword evidence="5 11" id="KW-0863">Zinc-finger</keyword>
<dbReference type="InterPro" id="IPR008971">
    <property type="entry name" value="HSP40/DnaJ_pept-bd"/>
</dbReference>
<evidence type="ECO:0000256" key="11">
    <source>
        <dbReference type="HAMAP-Rule" id="MF_01152"/>
    </source>
</evidence>
<comment type="cofactor">
    <cofactor evidence="11">
        <name>Zn(2+)</name>
        <dbReference type="ChEBI" id="CHEBI:29105"/>
    </cofactor>
    <text evidence="11">Binds 2 Zn(2+) ions per monomer.</text>
</comment>
<feature type="domain" description="CR-type" evidence="14">
    <location>
        <begin position="150"/>
        <end position="229"/>
    </location>
</feature>
<evidence type="ECO:0000256" key="6">
    <source>
        <dbReference type="ARBA" id="ARBA00022833"/>
    </source>
</evidence>
<feature type="binding site" evidence="11">
    <location>
        <position position="206"/>
    </location>
    <ligand>
        <name>Zn(2+)</name>
        <dbReference type="ChEBI" id="CHEBI:29105"/>
        <label>2</label>
    </ligand>
</feature>
<feature type="binding site" evidence="11">
    <location>
        <position position="217"/>
    </location>
    <ligand>
        <name>Zn(2+)</name>
        <dbReference type="ChEBI" id="CHEBI:29105"/>
        <label>1</label>
    </ligand>
</feature>
<dbReference type="Gene3D" id="2.10.230.10">
    <property type="entry name" value="Heat shock protein DnaJ, cysteine-rich domain"/>
    <property type="match status" value="1"/>
</dbReference>
<dbReference type="PANTHER" id="PTHR43096">
    <property type="entry name" value="DNAJ HOMOLOG 1, MITOCHONDRIAL-RELATED"/>
    <property type="match status" value="1"/>
</dbReference>
<evidence type="ECO:0000256" key="12">
    <source>
        <dbReference type="PROSITE-ProRule" id="PRU00546"/>
    </source>
</evidence>
<evidence type="ECO:0000259" key="14">
    <source>
        <dbReference type="PROSITE" id="PS51188"/>
    </source>
</evidence>
<evidence type="ECO:0000256" key="9">
    <source>
        <dbReference type="ARBA" id="ARBA00061004"/>
    </source>
</evidence>
<evidence type="ECO:0000256" key="8">
    <source>
        <dbReference type="ARBA" id="ARBA00023186"/>
    </source>
</evidence>
<evidence type="ECO:0000256" key="2">
    <source>
        <dbReference type="ARBA" id="ARBA00022705"/>
    </source>
</evidence>
<evidence type="ECO:0000313" key="16">
    <source>
        <dbReference type="EMBL" id="TNC47094.1"/>
    </source>
</evidence>
<feature type="zinc finger region" description="CR-type" evidence="12">
    <location>
        <begin position="150"/>
        <end position="229"/>
    </location>
</feature>
<dbReference type="AlphaFoldDB" id="A0A5C4MHF2"/>
<dbReference type="PANTHER" id="PTHR43096:SF54">
    <property type="entry name" value="CHAPERONE PROTEIN DNAJ 1"/>
    <property type="match status" value="1"/>
</dbReference>
<dbReference type="HAMAP" id="MF_01152">
    <property type="entry name" value="DnaJ"/>
    <property type="match status" value="1"/>
</dbReference>
<dbReference type="Pfam" id="PF01556">
    <property type="entry name" value="DnaJ_C"/>
    <property type="match status" value="1"/>
</dbReference>
<evidence type="ECO:0000256" key="1">
    <source>
        <dbReference type="ARBA" id="ARBA00022490"/>
    </source>
</evidence>
<comment type="function">
    <text evidence="11">Participates actively in the response to hyperosmotic and heat shock by preventing the aggregation of stress-denatured proteins and by disaggregating proteins, also in an autonomous, DnaK-independent fashion. Unfolded proteins bind initially to DnaJ; upon interaction with the DnaJ-bound protein, DnaK hydrolyzes its bound ATP, resulting in the formation of a stable complex. GrpE releases ADP from DnaK; ATP binding to DnaK triggers the release of the substrate protein, thus completing the reaction cycle. Several rounds of ATP-dependent interactions between DnaJ, DnaK and GrpE are required for fully efficient folding. Also involved, together with DnaK and GrpE, in the DNA replication of plasmids through activation of initiation proteins.</text>
</comment>
<name>A0A5C4MHF2_9ACTN</name>
<dbReference type="Pfam" id="PF00226">
    <property type="entry name" value="DnaJ"/>
    <property type="match status" value="1"/>
</dbReference>
<dbReference type="SUPFAM" id="SSF46565">
    <property type="entry name" value="Chaperone J-domain"/>
    <property type="match status" value="1"/>
</dbReference>
<feature type="repeat" description="CXXCXGXG motif" evidence="11">
    <location>
        <begin position="163"/>
        <end position="170"/>
    </location>
</feature>
<dbReference type="FunFam" id="2.60.260.20:FF:000013">
    <property type="entry name" value="DnaJ subfamily B member 11"/>
    <property type="match status" value="1"/>
</dbReference>
<evidence type="ECO:0000256" key="5">
    <source>
        <dbReference type="ARBA" id="ARBA00022771"/>
    </source>
</evidence>
<dbReference type="Pfam" id="PF00684">
    <property type="entry name" value="DnaJ_CXXCXGXG"/>
    <property type="match status" value="1"/>
</dbReference>
<keyword evidence="1 11" id="KW-0963">Cytoplasm</keyword>
<evidence type="ECO:0000256" key="7">
    <source>
        <dbReference type="ARBA" id="ARBA00023016"/>
    </source>
</evidence>
<keyword evidence="3 11" id="KW-0479">Metal-binding</keyword>
<dbReference type="GO" id="GO:0005737">
    <property type="term" value="C:cytoplasm"/>
    <property type="evidence" value="ECO:0007669"/>
    <property type="project" value="UniProtKB-SubCell"/>
</dbReference>
<dbReference type="CDD" id="cd10719">
    <property type="entry name" value="DnaJ_zf"/>
    <property type="match status" value="1"/>
</dbReference>
<evidence type="ECO:0000313" key="15">
    <source>
        <dbReference type="EMBL" id="TNC39072.1"/>
    </source>
</evidence>
<feature type="domain" description="J" evidence="13">
    <location>
        <begin position="9"/>
        <end position="74"/>
    </location>
</feature>
<keyword evidence="7 11" id="KW-0346">Stress response</keyword>
<feature type="repeat" description="CXXCXGXG motif" evidence="11">
    <location>
        <begin position="203"/>
        <end position="210"/>
    </location>
</feature>
<feature type="repeat" description="CXXCXGXG motif" evidence="11">
    <location>
        <begin position="180"/>
        <end position="187"/>
    </location>
</feature>
<dbReference type="FunFam" id="2.10.230.10:FF:000002">
    <property type="entry name" value="Molecular chaperone DnaJ"/>
    <property type="match status" value="1"/>
</dbReference>
<evidence type="ECO:0000313" key="17">
    <source>
        <dbReference type="Proteomes" id="UP000306740"/>
    </source>
</evidence>
<protein>
    <recommendedName>
        <fullName evidence="10 11">Chaperone protein DnaJ</fullName>
    </recommendedName>
</protein>
<dbReference type="CDD" id="cd06257">
    <property type="entry name" value="DnaJ"/>
    <property type="match status" value="1"/>
</dbReference>
<dbReference type="RefSeq" id="WP_139087044.1">
    <property type="nucleotide sequence ID" value="NZ_VDFR01000048.1"/>
</dbReference>
<feature type="binding site" evidence="11">
    <location>
        <position position="163"/>
    </location>
    <ligand>
        <name>Zn(2+)</name>
        <dbReference type="ChEBI" id="CHEBI:29105"/>
        <label>1</label>
    </ligand>
</feature>
<feature type="binding site" evidence="11">
    <location>
        <position position="203"/>
    </location>
    <ligand>
        <name>Zn(2+)</name>
        <dbReference type="ChEBI" id="CHEBI:29105"/>
        <label>2</label>
    </ligand>
</feature>
<dbReference type="SUPFAM" id="SSF49493">
    <property type="entry name" value="HSP40/DnaJ peptide-binding domain"/>
    <property type="match status" value="2"/>
</dbReference>
<dbReference type="CDD" id="cd10747">
    <property type="entry name" value="DnaJ_C"/>
    <property type="match status" value="1"/>
</dbReference>
<dbReference type="PROSITE" id="PS51188">
    <property type="entry name" value="ZF_CR"/>
    <property type="match status" value="1"/>
</dbReference>
<accession>A0A5C4MHF2</accession>
<dbReference type="GO" id="GO:0006260">
    <property type="term" value="P:DNA replication"/>
    <property type="evidence" value="ECO:0007669"/>
    <property type="project" value="UniProtKB-KW"/>
</dbReference>
<dbReference type="PRINTS" id="PR00625">
    <property type="entry name" value="JDOMAIN"/>
</dbReference>
<dbReference type="EMBL" id="VDFR01000048">
    <property type="protein sequence ID" value="TNC47094.1"/>
    <property type="molecule type" value="Genomic_DNA"/>
</dbReference>
<sequence length="382" mass="39939">MNNEWFEKDFYKVLGVSKDASASDIKKAYRKLARDHHPDAKPGDKAAEDKFKEISEAYGVLSNAEKRKEYDEQRAMFSSGAFRGGGGFGSGRTGTGGFGYGQTGGGGGFDFSDLLGGVFGGGARTRSAPARRGADLESETTLSFEDAIAGTTVSLRMSSDEPCPTCHGTGARTGTVPRVCPRCEGSGMQTSASGGVFAMTEPCDVCRGRGLVVDDPCETCHGSGRAASSRTMQVRIPAGVKDGQRIRLKGKGAKGENGGPNGDLYVTVHVQPHRLFGRKGDNLTITVPVAFDEAVLGAEIAVPTLNGSPVRIKVPAGTPNGRTFRARGKGAPRKDGTKADLLVTVEVQVPTAPTDDQRSAVESYRAARDGADPRAALFAGGA</sequence>
<comment type="caution">
    <text evidence="15">The sequence shown here is derived from an EMBL/GenBank/DDBJ whole genome shotgun (WGS) entry which is preliminary data.</text>
</comment>
<dbReference type="GO" id="GO:0051082">
    <property type="term" value="F:unfolded protein binding"/>
    <property type="evidence" value="ECO:0007669"/>
    <property type="project" value="UniProtKB-UniRule"/>
</dbReference>
<feature type="binding site" evidence="11">
    <location>
        <position position="183"/>
    </location>
    <ligand>
        <name>Zn(2+)</name>
        <dbReference type="ChEBI" id="CHEBI:29105"/>
        <label>2</label>
    </ligand>
</feature>
<comment type="subcellular location">
    <subcellularLocation>
        <location evidence="11">Cytoplasm</location>
    </subcellularLocation>
</comment>
<dbReference type="Gene3D" id="1.10.287.110">
    <property type="entry name" value="DnaJ domain"/>
    <property type="match status" value="1"/>
</dbReference>
<dbReference type="InterPro" id="IPR001305">
    <property type="entry name" value="HSP_DnaJ_Cys-rich_dom"/>
</dbReference>
<gene>
    <name evidence="11 15" type="primary">dnaJ</name>
    <name evidence="16" type="ORF">FHE65_10765</name>
    <name evidence="15" type="ORF">FHE65_24040</name>
</gene>
<dbReference type="InterPro" id="IPR036410">
    <property type="entry name" value="HSP_DnaJ_Cys-rich_dom_sf"/>
</dbReference>
<dbReference type="InterPro" id="IPR036869">
    <property type="entry name" value="J_dom_sf"/>
</dbReference>
<keyword evidence="4 11" id="KW-0677">Repeat</keyword>
<dbReference type="SUPFAM" id="SSF57938">
    <property type="entry name" value="DnaJ/Hsp40 cysteine-rich domain"/>
    <property type="match status" value="1"/>
</dbReference>
<evidence type="ECO:0000256" key="4">
    <source>
        <dbReference type="ARBA" id="ARBA00022737"/>
    </source>
</evidence>
<dbReference type="GO" id="GO:0005524">
    <property type="term" value="F:ATP binding"/>
    <property type="evidence" value="ECO:0007669"/>
    <property type="project" value="InterPro"/>
</dbReference>
<evidence type="ECO:0000259" key="13">
    <source>
        <dbReference type="PROSITE" id="PS50076"/>
    </source>
</evidence>
<feature type="binding site" evidence="11">
    <location>
        <position position="220"/>
    </location>
    <ligand>
        <name>Zn(2+)</name>
        <dbReference type="ChEBI" id="CHEBI:29105"/>
        <label>1</label>
    </ligand>
</feature>
<dbReference type="GO" id="GO:0031072">
    <property type="term" value="F:heat shock protein binding"/>
    <property type="evidence" value="ECO:0007669"/>
    <property type="project" value="InterPro"/>
</dbReference>
<dbReference type="GO" id="GO:0042026">
    <property type="term" value="P:protein refolding"/>
    <property type="evidence" value="ECO:0007669"/>
    <property type="project" value="TreeGrafter"/>
</dbReference>
<evidence type="ECO:0000256" key="3">
    <source>
        <dbReference type="ARBA" id="ARBA00022723"/>
    </source>
</evidence>
<organism evidence="15 17">
    <name type="scientific">Mumia zhuanghuii</name>
    <dbReference type="NCBI Taxonomy" id="2585211"/>
    <lineage>
        <taxon>Bacteria</taxon>
        <taxon>Bacillati</taxon>
        <taxon>Actinomycetota</taxon>
        <taxon>Actinomycetes</taxon>
        <taxon>Propionibacteriales</taxon>
        <taxon>Nocardioidaceae</taxon>
        <taxon>Mumia</taxon>
    </lineage>
</organism>
<reference evidence="15 17" key="1">
    <citation type="submission" date="2019-05" db="EMBL/GenBank/DDBJ databases">
        <title>Mumia sp. nov., isolated from the intestinal contents of plateau pika (Ochotona curzoniae) in the Qinghai-Tibet plateau of China.</title>
        <authorList>
            <person name="Tian Z."/>
        </authorList>
    </citation>
    <scope>NUCLEOTIDE SEQUENCE [LARGE SCALE GENOMIC DNA]</scope>
    <source>
        <strain evidence="17">527</strain>
        <strain evidence="15">Z527</strain>
    </source>
</reference>
<feature type="binding site" evidence="11">
    <location>
        <position position="166"/>
    </location>
    <ligand>
        <name>Zn(2+)</name>
        <dbReference type="ChEBI" id="CHEBI:29105"/>
        <label>1</label>
    </ligand>
</feature>
<dbReference type="NCBIfam" id="NF008035">
    <property type="entry name" value="PRK10767.1"/>
    <property type="match status" value="1"/>
</dbReference>
<proteinExistence type="inferred from homology"/>
<dbReference type="OrthoDB" id="9779889at2"/>
<comment type="similarity">
    <text evidence="9 11">Belongs to the DnaJ family.</text>
</comment>
<feature type="repeat" description="CXXCXGXG motif" evidence="11">
    <location>
        <begin position="217"/>
        <end position="224"/>
    </location>
</feature>
<dbReference type="Proteomes" id="UP000306740">
    <property type="component" value="Unassembled WGS sequence"/>
</dbReference>
<evidence type="ECO:0000256" key="10">
    <source>
        <dbReference type="ARBA" id="ARBA00067609"/>
    </source>
</evidence>
<dbReference type="InterPro" id="IPR012724">
    <property type="entry name" value="DnaJ"/>
</dbReference>
<dbReference type="InterPro" id="IPR002939">
    <property type="entry name" value="DnaJ_C"/>
</dbReference>
<dbReference type="PROSITE" id="PS50076">
    <property type="entry name" value="DNAJ_2"/>
    <property type="match status" value="1"/>
</dbReference>
<dbReference type="GO" id="GO:0009408">
    <property type="term" value="P:response to heat"/>
    <property type="evidence" value="ECO:0007669"/>
    <property type="project" value="InterPro"/>
</dbReference>